<reference evidence="7 8" key="1">
    <citation type="submission" date="2018-03" db="EMBL/GenBank/DDBJ databases">
        <title>Genomic Encyclopedia of Archaeal and Bacterial Type Strains, Phase II (KMG-II): from individual species to whole genera.</title>
        <authorList>
            <person name="Goeker M."/>
        </authorList>
    </citation>
    <scope>NUCLEOTIDE SEQUENCE [LARGE SCALE GENOMIC DNA]</scope>
    <source>
        <strain evidence="7 8">DSM 28229</strain>
    </source>
</reference>
<accession>A0A316A110</accession>
<evidence type="ECO:0000256" key="5">
    <source>
        <dbReference type="ARBA" id="ARBA00022691"/>
    </source>
</evidence>
<comment type="function">
    <text evidence="6">Methylates ribosomal protein L11.</text>
</comment>
<dbReference type="GO" id="GO:0005737">
    <property type="term" value="C:cytoplasm"/>
    <property type="evidence" value="ECO:0007669"/>
    <property type="project" value="UniProtKB-SubCell"/>
</dbReference>
<dbReference type="PANTHER" id="PTHR43648:SF1">
    <property type="entry name" value="ELECTRON TRANSFER FLAVOPROTEIN BETA SUBUNIT LYSINE METHYLTRANSFERASE"/>
    <property type="match status" value="1"/>
</dbReference>
<evidence type="ECO:0000313" key="7">
    <source>
        <dbReference type="EMBL" id="PWJ43347.1"/>
    </source>
</evidence>
<keyword evidence="3 6" id="KW-0489">Methyltransferase</keyword>
<evidence type="ECO:0000256" key="6">
    <source>
        <dbReference type="HAMAP-Rule" id="MF_00735"/>
    </source>
</evidence>
<evidence type="ECO:0000256" key="3">
    <source>
        <dbReference type="ARBA" id="ARBA00022603"/>
    </source>
</evidence>
<dbReference type="GO" id="GO:0016279">
    <property type="term" value="F:protein-lysine N-methyltransferase activity"/>
    <property type="evidence" value="ECO:0007669"/>
    <property type="project" value="RHEA"/>
</dbReference>
<keyword evidence="8" id="KW-1185">Reference proteome</keyword>
<organism evidence="7 8">
    <name type="scientific">Sediminitomix flava</name>
    <dbReference type="NCBI Taxonomy" id="379075"/>
    <lineage>
        <taxon>Bacteria</taxon>
        <taxon>Pseudomonadati</taxon>
        <taxon>Bacteroidota</taxon>
        <taxon>Cytophagia</taxon>
        <taxon>Cytophagales</taxon>
        <taxon>Flammeovirgaceae</taxon>
        <taxon>Sediminitomix</taxon>
    </lineage>
</organism>
<comment type="subcellular location">
    <subcellularLocation>
        <location evidence="6">Cytoplasm</location>
    </subcellularLocation>
</comment>
<dbReference type="Pfam" id="PF06325">
    <property type="entry name" value="PrmA"/>
    <property type="match status" value="1"/>
</dbReference>
<sequence>MHFITVQLKCGEELSEILQALIGNIGFDSFLEDENGFEASIEKDQYAEEELKEVLAPFEGQIEYTVREEEKKNWNKLWEENYDMVEISEELIIRASFHKPEKPYPYEIVINPKMSFGTGHHPTTTLMLRNQLKLDHKDKIVADLGAGTGILAIMAKKLGAKLVDACDIEEWAVENAIENAKINEVDFDMTQGTVQEMTLHAPYDIVIANINRNVLLTEMQLYAEMLKENGTLLLSGFYTEDIETMQAEAEKHGLSYESHLELRNWVSMRLKKG</sequence>
<gene>
    <name evidence="6" type="primary">prmA</name>
    <name evidence="7" type="ORF">BC781_102904</name>
</gene>
<dbReference type="EMBL" id="QGDO01000002">
    <property type="protein sequence ID" value="PWJ43347.1"/>
    <property type="molecule type" value="Genomic_DNA"/>
</dbReference>
<keyword evidence="7" id="KW-0687">Ribonucleoprotein</keyword>
<keyword evidence="2 6" id="KW-0963">Cytoplasm</keyword>
<keyword evidence="5 6" id="KW-0949">S-adenosyl-L-methionine</keyword>
<evidence type="ECO:0000256" key="4">
    <source>
        <dbReference type="ARBA" id="ARBA00022679"/>
    </source>
</evidence>
<dbReference type="InterPro" id="IPR029063">
    <property type="entry name" value="SAM-dependent_MTases_sf"/>
</dbReference>
<feature type="binding site" evidence="6">
    <location>
        <position position="167"/>
    </location>
    <ligand>
        <name>S-adenosyl-L-methionine</name>
        <dbReference type="ChEBI" id="CHEBI:59789"/>
    </ligand>
</feature>
<dbReference type="Proteomes" id="UP000245535">
    <property type="component" value="Unassembled WGS sequence"/>
</dbReference>
<dbReference type="InterPro" id="IPR050078">
    <property type="entry name" value="Ribosomal_L11_MeTrfase_PrmA"/>
</dbReference>
<proteinExistence type="inferred from homology"/>
<dbReference type="AlphaFoldDB" id="A0A316A110"/>
<evidence type="ECO:0000313" key="8">
    <source>
        <dbReference type="Proteomes" id="UP000245535"/>
    </source>
</evidence>
<dbReference type="Gene3D" id="3.40.50.150">
    <property type="entry name" value="Vaccinia Virus protein VP39"/>
    <property type="match status" value="1"/>
</dbReference>
<comment type="similarity">
    <text evidence="1 6">Belongs to the methyltransferase superfamily. PrmA family.</text>
</comment>
<dbReference type="HAMAP" id="MF_00735">
    <property type="entry name" value="Methyltr_PrmA"/>
    <property type="match status" value="1"/>
</dbReference>
<name>A0A316A110_SEDFL</name>
<feature type="binding site" evidence="6">
    <location>
        <position position="209"/>
    </location>
    <ligand>
        <name>S-adenosyl-L-methionine</name>
        <dbReference type="ChEBI" id="CHEBI:59789"/>
    </ligand>
</feature>
<dbReference type="InterPro" id="IPR004498">
    <property type="entry name" value="Ribosomal_PrmA_MeTrfase"/>
</dbReference>
<dbReference type="RefSeq" id="WP_109617820.1">
    <property type="nucleotide sequence ID" value="NZ_QGDO01000002.1"/>
</dbReference>
<feature type="binding site" evidence="6">
    <location>
        <position position="124"/>
    </location>
    <ligand>
        <name>S-adenosyl-L-methionine</name>
        <dbReference type="ChEBI" id="CHEBI:59789"/>
    </ligand>
</feature>
<comment type="catalytic activity">
    <reaction evidence="6">
        <text>L-lysyl-[protein] + 3 S-adenosyl-L-methionine = N(6),N(6),N(6)-trimethyl-L-lysyl-[protein] + 3 S-adenosyl-L-homocysteine + 3 H(+)</text>
        <dbReference type="Rhea" id="RHEA:54192"/>
        <dbReference type="Rhea" id="RHEA-COMP:9752"/>
        <dbReference type="Rhea" id="RHEA-COMP:13826"/>
        <dbReference type="ChEBI" id="CHEBI:15378"/>
        <dbReference type="ChEBI" id="CHEBI:29969"/>
        <dbReference type="ChEBI" id="CHEBI:57856"/>
        <dbReference type="ChEBI" id="CHEBI:59789"/>
        <dbReference type="ChEBI" id="CHEBI:61961"/>
    </reaction>
</comment>
<dbReference type="OrthoDB" id="9785995at2"/>
<dbReference type="SUPFAM" id="SSF53335">
    <property type="entry name" value="S-adenosyl-L-methionine-dependent methyltransferases"/>
    <property type="match status" value="1"/>
</dbReference>
<dbReference type="CDD" id="cd02440">
    <property type="entry name" value="AdoMet_MTases"/>
    <property type="match status" value="1"/>
</dbReference>
<keyword evidence="4 6" id="KW-0808">Transferase</keyword>
<dbReference type="GO" id="GO:0032259">
    <property type="term" value="P:methylation"/>
    <property type="evidence" value="ECO:0007669"/>
    <property type="project" value="UniProtKB-KW"/>
</dbReference>
<keyword evidence="7" id="KW-0689">Ribosomal protein</keyword>
<feature type="binding site" evidence="6">
    <location>
        <position position="145"/>
    </location>
    <ligand>
        <name>S-adenosyl-L-methionine</name>
        <dbReference type="ChEBI" id="CHEBI:59789"/>
    </ligand>
</feature>
<dbReference type="GO" id="GO:0005840">
    <property type="term" value="C:ribosome"/>
    <property type="evidence" value="ECO:0007669"/>
    <property type="project" value="UniProtKB-KW"/>
</dbReference>
<evidence type="ECO:0000256" key="1">
    <source>
        <dbReference type="ARBA" id="ARBA00009741"/>
    </source>
</evidence>
<protein>
    <recommendedName>
        <fullName evidence="6">Ribosomal protein L11 methyltransferase</fullName>
        <shortName evidence="6">L11 Mtase</shortName>
        <ecNumber evidence="6">2.1.1.-</ecNumber>
    </recommendedName>
</protein>
<evidence type="ECO:0000256" key="2">
    <source>
        <dbReference type="ARBA" id="ARBA00022490"/>
    </source>
</evidence>
<dbReference type="PANTHER" id="PTHR43648">
    <property type="entry name" value="ELECTRON TRANSFER FLAVOPROTEIN BETA SUBUNIT LYSINE METHYLTRANSFERASE"/>
    <property type="match status" value="1"/>
</dbReference>
<dbReference type="EC" id="2.1.1.-" evidence="6"/>
<dbReference type="NCBIfam" id="NF001785">
    <property type="entry name" value="PRK00517.2-2"/>
    <property type="match status" value="1"/>
</dbReference>
<comment type="caution">
    <text evidence="7">The sequence shown here is derived from an EMBL/GenBank/DDBJ whole genome shotgun (WGS) entry which is preliminary data.</text>
</comment>
<dbReference type="PIRSF" id="PIRSF000401">
    <property type="entry name" value="RPL11_MTase"/>
    <property type="match status" value="1"/>
</dbReference>